<dbReference type="InterPro" id="IPR027417">
    <property type="entry name" value="P-loop_NTPase"/>
</dbReference>
<dbReference type="RefSeq" id="WP_366191225.1">
    <property type="nucleotide sequence ID" value="NZ_JBFBVU010000002.1"/>
</dbReference>
<organism evidence="1 2">
    <name type="scientific">Meridianimarinicoccus marinus</name>
    <dbReference type="NCBI Taxonomy" id="3231483"/>
    <lineage>
        <taxon>Bacteria</taxon>
        <taxon>Pseudomonadati</taxon>
        <taxon>Pseudomonadota</taxon>
        <taxon>Alphaproteobacteria</taxon>
        <taxon>Rhodobacterales</taxon>
        <taxon>Paracoccaceae</taxon>
        <taxon>Meridianimarinicoccus</taxon>
    </lineage>
</organism>
<keyword evidence="1" id="KW-0808">Transferase</keyword>
<dbReference type="GO" id="GO:0016301">
    <property type="term" value="F:kinase activity"/>
    <property type="evidence" value="ECO:0007669"/>
    <property type="project" value="UniProtKB-KW"/>
</dbReference>
<proteinExistence type="predicted"/>
<dbReference type="PANTHER" id="PTHR10285">
    <property type="entry name" value="URIDINE KINASE"/>
    <property type="match status" value="1"/>
</dbReference>
<reference evidence="1 2" key="1">
    <citation type="submission" date="2024-07" db="EMBL/GenBank/DDBJ databases">
        <authorList>
            <person name="Kang M."/>
        </authorList>
    </citation>
    <scope>NUCLEOTIDE SEQUENCE [LARGE SCALE GENOMIC DNA]</scope>
    <source>
        <strain evidence="1 2">DFM31</strain>
    </source>
</reference>
<sequence>MPPSPPDLAATIADTLPPPASGQRLLVAIAGPPASGKSTVAEALVARLGAEAILVPMDGFHLDNRLLEQRSLLPRKGAPETFDAAGFCHAIGRLKTEPSVILPSFDRSRDLSVAGAIEVTPLHRIAVVEGNYLLFDADPWRKLATLWDFSVWTAPDETVLRSRLIARWRDHGLPPDAAEARAEANDLPNARRILASRLPADQVV</sequence>
<comment type="caution">
    <text evidence="1">The sequence shown here is derived from an EMBL/GenBank/DDBJ whole genome shotgun (WGS) entry which is preliminary data.</text>
</comment>
<protein>
    <submittedName>
        <fullName evidence="1">Nucleoside/nucleotide kinase family protein</fullName>
    </submittedName>
</protein>
<keyword evidence="2" id="KW-1185">Reference proteome</keyword>
<name>A0ABV3L3C9_9RHOB</name>
<evidence type="ECO:0000313" key="2">
    <source>
        <dbReference type="Proteomes" id="UP001553161"/>
    </source>
</evidence>
<evidence type="ECO:0000313" key="1">
    <source>
        <dbReference type="EMBL" id="MEV8465630.1"/>
    </source>
</evidence>
<keyword evidence="1" id="KW-0418">Kinase</keyword>
<dbReference type="Proteomes" id="UP001553161">
    <property type="component" value="Unassembled WGS sequence"/>
</dbReference>
<dbReference type="EMBL" id="JBFBVU010000002">
    <property type="protein sequence ID" value="MEV8465630.1"/>
    <property type="molecule type" value="Genomic_DNA"/>
</dbReference>
<dbReference type="Gene3D" id="3.40.50.300">
    <property type="entry name" value="P-loop containing nucleotide triphosphate hydrolases"/>
    <property type="match status" value="1"/>
</dbReference>
<gene>
    <name evidence="1" type="ORF">AB0T83_02395</name>
</gene>
<accession>A0ABV3L3C9</accession>
<dbReference type="SUPFAM" id="SSF52540">
    <property type="entry name" value="P-loop containing nucleoside triphosphate hydrolases"/>
    <property type="match status" value="1"/>
</dbReference>